<accession>A0A2K2FUB0</accession>
<dbReference type="Proteomes" id="UP000236327">
    <property type="component" value="Unassembled WGS sequence"/>
</dbReference>
<dbReference type="SUPFAM" id="SSF47473">
    <property type="entry name" value="EF-hand"/>
    <property type="match status" value="1"/>
</dbReference>
<evidence type="ECO:0000313" key="4">
    <source>
        <dbReference type="Proteomes" id="UP000236327"/>
    </source>
</evidence>
<dbReference type="PROSITE" id="PS00018">
    <property type="entry name" value="EF_HAND_1"/>
    <property type="match status" value="1"/>
</dbReference>
<dbReference type="InterPro" id="IPR002048">
    <property type="entry name" value="EF_hand_dom"/>
</dbReference>
<evidence type="ECO:0000256" key="1">
    <source>
        <dbReference type="SAM" id="MobiDB-lite"/>
    </source>
</evidence>
<dbReference type="EMBL" id="LYMM01000074">
    <property type="protein sequence ID" value="PNU02371.1"/>
    <property type="molecule type" value="Genomic_DNA"/>
</dbReference>
<feature type="domain" description="EF-hand" evidence="2">
    <location>
        <begin position="27"/>
        <end position="44"/>
    </location>
</feature>
<feature type="compositionally biased region" description="Polar residues" evidence="1">
    <location>
        <begin position="12"/>
        <end position="24"/>
    </location>
</feature>
<keyword evidence="4" id="KW-1185">Reference proteome</keyword>
<organism evidence="3 4">
    <name type="scientific">Novosphingobium guangzhouense</name>
    <dbReference type="NCBI Taxonomy" id="1850347"/>
    <lineage>
        <taxon>Bacteria</taxon>
        <taxon>Pseudomonadati</taxon>
        <taxon>Pseudomonadota</taxon>
        <taxon>Alphaproteobacteria</taxon>
        <taxon>Sphingomonadales</taxon>
        <taxon>Sphingomonadaceae</taxon>
        <taxon>Novosphingobium</taxon>
    </lineage>
</organism>
<gene>
    <name evidence="3" type="ORF">A8V01_26305</name>
</gene>
<feature type="domain" description="EF-hand" evidence="2">
    <location>
        <begin position="3"/>
        <end position="18"/>
    </location>
</feature>
<evidence type="ECO:0000313" key="3">
    <source>
        <dbReference type="EMBL" id="PNU02371.1"/>
    </source>
</evidence>
<comment type="caution">
    <text evidence="3">The sequence shown here is derived from an EMBL/GenBank/DDBJ whole genome shotgun (WGS) entry which is preliminary data.</text>
</comment>
<proteinExistence type="predicted"/>
<dbReference type="GO" id="GO:0005509">
    <property type="term" value="F:calcium ion binding"/>
    <property type="evidence" value="ECO:0007669"/>
    <property type="project" value="InterPro"/>
</dbReference>
<dbReference type="AlphaFoldDB" id="A0A2K2FUB0"/>
<feature type="compositionally biased region" description="Basic and acidic residues" evidence="1">
    <location>
        <begin position="1"/>
        <end position="11"/>
    </location>
</feature>
<feature type="compositionally biased region" description="Basic and acidic residues" evidence="1">
    <location>
        <begin position="79"/>
        <end position="89"/>
    </location>
</feature>
<dbReference type="InterPro" id="IPR011992">
    <property type="entry name" value="EF-hand-dom_pair"/>
</dbReference>
<evidence type="ECO:0000259" key="2">
    <source>
        <dbReference type="Pfam" id="PF13202"/>
    </source>
</evidence>
<protein>
    <recommendedName>
        <fullName evidence="2">EF-hand domain-containing protein</fullName>
    </recommendedName>
</protein>
<sequence>MAKMDADRDGRISSTEWRLQSMPQANFEELDRDRDGTVTLRELATSPPAGLDASGDGKLSAREMTFGKNAPKVKAGAASERRETSNENE</sequence>
<dbReference type="Gene3D" id="1.10.238.10">
    <property type="entry name" value="EF-hand"/>
    <property type="match status" value="1"/>
</dbReference>
<feature type="region of interest" description="Disordered" evidence="1">
    <location>
        <begin position="1"/>
        <end position="89"/>
    </location>
</feature>
<name>A0A2K2FUB0_9SPHN</name>
<dbReference type="Pfam" id="PF13202">
    <property type="entry name" value="EF-hand_5"/>
    <property type="match status" value="2"/>
</dbReference>
<reference evidence="3 4" key="1">
    <citation type="submission" date="2016-05" db="EMBL/GenBank/DDBJ databases">
        <title>Complete genome sequence of Novosphingobium guangzhouense SA925(T).</title>
        <authorList>
            <person name="Sha S."/>
        </authorList>
    </citation>
    <scope>NUCLEOTIDE SEQUENCE [LARGE SCALE GENOMIC DNA]</scope>
    <source>
        <strain evidence="3 4">SA925</strain>
    </source>
</reference>
<dbReference type="InterPro" id="IPR018247">
    <property type="entry name" value="EF_Hand_1_Ca_BS"/>
</dbReference>